<reference evidence="1" key="2">
    <citation type="submission" date="2013-10" db="EMBL/GenBank/DDBJ databases">
        <authorList>
            <person name="Aslett M."/>
        </authorList>
    </citation>
    <scope>NUCLEOTIDE SEQUENCE [LARGE SCALE GENOMIC DNA]</scope>
    <source>
        <strain evidence="1">Houghton</strain>
    </source>
</reference>
<sequence length="219" mass="22954">WSKACGSCVSSAGQARAHAMGAGSFGAGRKVLLEVGECVGFGLGGEEESGELGVDWGGDCMFGNSVELFVFAAEHVRMADAGMGRNGDWWESSKRGAQWEALEGRDGREKGVVRGWVCVAYRCVERCACARASALALKGEEESGELGVGGCGDWMVGNSVGVFGVGCVCGLEVCGKWDRWLEDVCSVAVSCLRDRFAVDIVFAAEHVGMADAGMGWDGD</sequence>
<reference evidence="1" key="1">
    <citation type="submission" date="2013-10" db="EMBL/GenBank/DDBJ databases">
        <title>Genomic analysis of the causative agents of coccidiosis in chickens.</title>
        <authorList>
            <person name="Reid A.J."/>
            <person name="Blake D."/>
            <person name="Billington K."/>
            <person name="Browne H."/>
            <person name="Dunn M."/>
            <person name="Hung S."/>
            <person name="Kawahara F."/>
            <person name="Miranda-Saavedra D."/>
            <person name="Mourier T."/>
            <person name="Nagra H."/>
            <person name="Otto T.D."/>
            <person name="Rawlings N."/>
            <person name="Sanchez A."/>
            <person name="Sanders M."/>
            <person name="Subramaniam C."/>
            <person name="Tay Y."/>
            <person name="Dear P."/>
            <person name="Doerig C."/>
            <person name="Gruber A."/>
            <person name="Parkinson J."/>
            <person name="Shirley M."/>
            <person name="Wan K.L."/>
            <person name="Berriman M."/>
            <person name="Tomley F."/>
            <person name="Pain A."/>
        </authorList>
    </citation>
    <scope>NUCLEOTIDE SEQUENCE [LARGE SCALE GENOMIC DNA]</scope>
    <source>
        <strain evidence="1">Houghton</strain>
    </source>
</reference>
<evidence type="ECO:0000313" key="2">
    <source>
        <dbReference type="Proteomes" id="UP000018050"/>
    </source>
</evidence>
<keyword evidence="2" id="KW-1185">Reference proteome</keyword>
<dbReference type="EMBL" id="HG672608">
    <property type="protein sequence ID" value="CDI82630.1"/>
    <property type="molecule type" value="Genomic_DNA"/>
</dbReference>
<dbReference type="VEuPathDB" id="ToxoDB:EAH_00067170"/>
<dbReference type="RefSeq" id="XP_013248034.1">
    <property type="nucleotide sequence ID" value="XM_013392580.1"/>
</dbReference>
<gene>
    <name evidence="1" type="ORF">EAH_00067170</name>
</gene>
<evidence type="ECO:0000313" key="1">
    <source>
        <dbReference type="EMBL" id="CDI82630.1"/>
    </source>
</evidence>
<proteinExistence type="predicted"/>
<feature type="non-terminal residue" evidence="1">
    <location>
        <position position="1"/>
    </location>
</feature>
<organism evidence="1 2">
    <name type="scientific">Eimeria acervulina</name>
    <name type="common">Coccidian parasite</name>
    <dbReference type="NCBI Taxonomy" id="5801"/>
    <lineage>
        <taxon>Eukaryota</taxon>
        <taxon>Sar</taxon>
        <taxon>Alveolata</taxon>
        <taxon>Apicomplexa</taxon>
        <taxon>Conoidasida</taxon>
        <taxon>Coccidia</taxon>
        <taxon>Eucoccidiorida</taxon>
        <taxon>Eimeriorina</taxon>
        <taxon>Eimeriidae</taxon>
        <taxon>Eimeria</taxon>
    </lineage>
</organism>
<dbReference type="Proteomes" id="UP000018050">
    <property type="component" value="Unassembled WGS sequence"/>
</dbReference>
<dbReference type="GeneID" id="25274787"/>
<name>U6GR17_EIMAC</name>
<dbReference type="AlphaFoldDB" id="U6GR17"/>
<accession>U6GR17</accession>
<protein>
    <submittedName>
        <fullName evidence="1">Uncharacterized protein</fullName>
    </submittedName>
</protein>